<reference evidence="2" key="1">
    <citation type="journal article" date="2023" name="BMC Genomics">
        <title>Chromosome-level genome assemblies of Cutaneotrichosporon spp. (Trichosporonales, Basidiomycota) reveal imbalanced evolution between nucleotide sequences and chromosome synteny.</title>
        <authorList>
            <person name="Kobayashi Y."/>
            <person name="Kayamori A."/>
            <person name="Aoki K."/>
            <person name="Shiwa Y."/>
            <person name="Matsutani M."/>
            <person name="Fujita N."/>
            <person name="Sugita T."/>
            <person name="Iwasaki W."/>
            <person name="Tanaka N."/>
            <person name="Takashima M."/>
        </authorList>
    </citation>
    <scope>NUCLEOTIDE SEQUENCE</scope>
    <source>
        <strain evidence="2">HIS016</strain>
    </source>
</reference>
<dbReference type="Proteomes" id="UP001222932">
    <property type="component" value="Unassembled WGS sequence"/>
</dbReference>
<evidence type="ECO:0000256" key="1">
    <source>
        <dbReference type="SAM" id="MobiDB-lite"/>
    </source>
</evidence>
<reference evidence="2" key="2">
    <citation type="submission" date="2023-06" db="EMBL/GenBank/DDBJ databases">
        <authorList>
            <person name="Kobayashi Y."/>
            <person name="Kayamori A."/>
            <person name="Aoki K."/>
            <person name="Shiwa Y."/>
            <person name="Fujita N."/>
            <person name="Sugita T."/>
            <person name="Iwasaki W."/>
            <person name="Tanaka N."/>
            <person name="Takashima M."/>
        </authorList>
    </citation>
    <scope>NUCLEOTIDE SEQUENCE</scope>
    <source>
        <strain evidence="2">HIS016</strain>
    </source>
</reference>
<evidence type="ECO:0008006" key="4">
    <source>
        <dbReference type="Google" id="ProtNLM"/>
    </source>
</evidence>
<feature type="region of interest" description="Disordered" evidence="1">
    <location>
        <begin position="1"/>
        <end position="83"/>
    </location>
</feature>
<sequence length="155" mass="16560">MLKRKHSPSPSSRESADVVLVKMDATPHERAQSSPSDDQDVKPQLQRATKPKKPAKKPTTTKAKAKSGGARRGRKPGVSYASKKWRGAELQQLFVLGLGGGESGTVPSSRFEGMPGRSVSQCTNAWRQRVIPTILKALGEAGESGEAVKPGELDS</sequence>
<dbReference type="AlphaFoldDB" id="A0AAD3TX57"/>
<comment type="caution">
    <text evidence="2">The sequence shown here is derived from an EMBL/GenBank/DDBJ whole genome shotgun (WGS) entry which is preliminary data.</text>
</comment>
<name>A0AAD3TX57_9TREE</name>
<evidence type="ECO:0000313" key="2">
    <source>
        <dbReference type="EMBL" id="GMK58513.1"/>
    </source>
</evidence>
<accession>A0AAD3TX57</accession>
<evidence type="ECO:0000313" key="3">
    <source>
        <dbReference type="Proteomes" id="UP001222932"/>
    </source>
</evidence>
<proteinExistence type="predicted"/>
<feature type="compositionally biased region" description="Basic residues" evidence="1">
    <location>
        <begin position="63"/>
        <end position="75"/>
    </location>
</feature>
<keyword evidence="3" id="KW-1185">Reference proteome</keyword>
<organism evidence="2 3">
    <name type="scientific">Cutaneotrichosporon spelunceum</name>
    <dbReference type="NCBI Taxonomy" id="1672016"/>
    <lineage>
        <taxon>Eukaryota</taxon>
        <taxon>Fungi</taxon>
        <taxon>Dikarya</taxon>
        <taxon>Basidiomycota</taxon>
        <taxon>Agaricomycotina</taxon>
        <taxon>Tremellomycetes</taxon>
        <taxon>Trichosporonales</taxon>
        <taxon>Trichosporonaceae</taxon>
        <taxon>Cutaneotrichosporon</taxon>
    </lineage>
</organism>
<protein>
    <recommendedName>
        <fullName evidence="4">Myb-like domain-containing protein</fullName>
    </recommendedName>
</protein>
<gene>
    <name evidence="2" type="ORF">CspeluHIS016_0505450</name>
</gene>
<dbReference type="EMBL" id="BTCM01000005">
    <property type="protein sequence ID" value="GMK58513.1"/>
    <property type="molecule type" value="Genomic_DNA"/>
</dbReference>